<dbReference type="GO" id="GO:0017000">
    <property type="term" value="P:antibiotic biosynthetic process"/>
    <property type="evidence" value="ECO:0007669"/>
    <property type="project" value="UniProtKB-KW"/>
</dbReference>
<dbReference type="InterPro" id="IPR020845">
    <property type="entry name" value="AMP-binding_CS"/>
</dbReference>
<name>A0A1Y0IPZ4_9BACL</name>
<proteinExistence type="inferred from homology"/>
<dbReference type="FunFam" id="3.30.300.30:FF:000010">
    <property type="entry name" value="Enterobactin synthetase component F"/>
    <property type="match status" value="3"/>
</dbReference>
<dbReference type="Pfam" id="PF00501">
    <property type="entry name" value="AMP-binding"/>
    <property type="match status" value="5"/>
</dbReference>
<dbReference type="CDD" id="cd12117">
    <property type="entry name" value="A_NRPS_Srf_like"/>
    <property type="match status" value="2"/>
</dbReference>
<dbReference type="InterPro" id="IPR001242">
    <property type="entry name" value="Condensation_dom"/>
</dbReference>
<dbReference type="Gene3D" id="3.40.50.12780">
    <property type="entry name" value="N-terminal domain of ligase-like"/>
    <property type="match status" value="2"/>
</dbReference>
<dbReference type="InterPro" id="IPR042099">
    <property type="entry name" value="ANL_N_sf"/>
</dbReference>
<dbReference type="CDD" id="cd05930">
    <property type="entry name" value="A_NRPS"/>
    <property type="match status" value="3"/>
</dbReference>
<comment type="cofactor">
    <cofactor evidence="1">
        <name>pantetheine 4'-phosphate</name>
        <dbReference type="ChEBI" id="CHEBI:47942"/>
    </cofactor>
</comment>
<dbReference type="SUPFAM" id="SSF47336">
    <property type="entry name" value="ACP-like"/>
    <property type="match status" value="5"/>
</dbReference>
<dbReference type="Proteomes" id="UP000195437">
    <property type="component" value="Chromosome"/>
</dbReference>
<keyword evidence="6" id="KW-0175">Coiled coil</keyword>
<evidence type="ECO:0000313" key="9">
    <source>
        <dbReference type="Proteomes" id="UP000195437"/>
    </source>
</evidence>
<dbReference type="PROSITE" id="PS00455">
    <property type="entry name" value="AMP_BINDING"/>
    <property type="match status" value="5"/>
</dbReference>
<dbReference type="FunFam" id="3.40.50.12780:FF:000012">
    <property type="entry name" value="Non-ribosomal peptide synthetase"/>
    <property type="match status" value="3"/>
</dbReference>
<dbReference type="KEGG" id="tum:CBW65_18020"/>
<dbReference type="Gene3D" id="3.40.50.1820">
    <property type="entry name" value="alpha/beta hydrolase"/>
    <property type="match status" value="1"/>
</dbReference>
<evidence type="ECO:0000256" key="6">
    <source>
        <dbReference type="SAM" id="Coils"/>
    </source>
</evidence>
<dbReference type="Gene3D" id="3.30.559.10">
    <property type="entry name" value="Chloramphenicol acetyltransferase-like domain"/>
    <property type="match status" value="5"/>
</dbReference>
<evidence type="ECO:0000256" key="1">
    <source>
        <dbReference type="ARBA" id="ARBA00001957"/>
    </source>
</evidence>
<dbReference type="Pfam" id="PF13193">
    <property type="entry name" value="AMP-binding_C"/>
    <property type="match status" value="5"/>
</dbReference>
<dbReference type="GO" id="GO:0031177">
    <property type="term" value="F:phosphopantetheine binding"/>
    <property type="evidence" value="ECO:0007669"/>
    <property type="project" value="InterPro"/>
</dbReference>
<dbReference type="NCBIfam" id="NF004282">
    <property type="entry name" value="PRK05691.1"/>
    <property type="match status" value="4"/>
</dbReference>
<dbReference type="Gene3D" id="3.30.559.30">
    <property type="entry name" value="Nonribosomal peptide synthetase, condensation domain"/>
    <property type="match status" value="5"/>
</dbReference>
<dbReference type="FunFam" id="1.10.1200.10:FF:000005">
    <property type="entry name" value="Nonribosomal peptide synthetase 1"/>
    <property type="match status" value="3"/>
</dbReference>
<feature type="domain" description="Carrier" evidence="7">
    <location>
        <begin position="4173"/>
        <end position="4248"/>
    </location>
</feature>
<evidence type="ECO:0000256" key="3">
    <source>
        <dbReference type="ARBA" id="ARBA00022450"/>
    </source>
</evidence>
<dbReference type="Pfam" id="PF00975">
    <property type="entry name" value="Thioesterase"/>
    <property type="match status" value="1"/>
</dbReference>
<dbReference type="GO" id="GO:0003824">
    <property type="term" value="F:catalytic activity"/>
    <property type="evidence" value="ECO:0007669"/>
    <property type="project" value="InterPro"/>
</dbReference>
<dbReference type="PANTHER" id="PTHR45527:SF1">
    <property type="entry name" value="FATTY ACID SYNTHASE"/>
    <property type="match status" value="1"/>
</dbReference>
<dbReference type="SMART" id="SM00824">
    <property type="entry name" value="PKS_TE"/>
    <property type="match status" value="1"/>
</dbReference>
<dbReference type="NCBIfam" id="TIGR01733">
    <property type="entry name" value="AA-adenyl-dom"/>
    <property type="match status" value="5"/>
</dbReference>
<keyword evidence="9" id="KW-1185">Reference proteome</keyword>
<sequence>MLEMENQLWYDDTVADIEMPMSFAQQRLWLIDQMEPGTALYNMPLVMRLIGKLNVQALEASYQEIIFRHESLRTVFAEYDGELFQVIKEARPLPLRQMDIRGAEDVEAEMQALAAQERSRPFDLKKGPLSRLLLLKTGEEEHVLVLTLHHIISDGWSQNVLIQELGALYQAFASGRPSPLPELPIQYADFAYWQLDTLQGEVLEEKMAYWRQKLGGDRSVLLLPTDFPRPAVQTHRGRQFHFKLPEGVHDRLMAVGRRAGATSYMVYLAAFNVLLSRYSGQTDLLVGTPTFGRNNAQLDPLIGFFVNTLVMRTDLSGNLTFSELLQQVKETALDAFAHEDVPFEMLVADLQPERNMSHSPLFQVMFAVQNTPSNRLELEGITFQTVPVELEEAKFDLTLLMQEWEEHMHATFEYNADLFAEATMLRMSEHFQQLLVAIAEQPERQIAALPILTSEEQHQLLVKWNLTDTELPALPVHALFEQQAVRTPDKTALLLEGGRISYRELNERANRLARYLQHIGIGPGQLVGLAMERSVELYVAILAIVKAGGAYVPFDTSYPAERLSHMLADTGVTAVVSIGRLADSLPAHDARMVCLDDAAILREIEGQSGCDLSLHAAPDSVAYVMYTSGTTGKPKGILIPHRGIVRLAYGPTAAMPVTEDDVLFQYAPISFDASTLEIWGALLNGATLFVYPPYQASVEEIGQAVQEHGVTELFVTAGLFHQIVDTALDGLRGLRLLASGGDAISAPHAIKVVEQLGIPFFNLYGPTEVTTAATAYEVSAADDAGLSLPIGRPISNTIVYVLDSLMQPMPIGVTGELYVGGEGVALGYLNLPELTAEKFVPSPFRPGERLYRTGDLARWLPSGTLEFMGRIDQQVKIRGYRIEVAEVEAVLDQHPAVRRSVVMVREDAPGVKRLVAYVILDPDAGASTADVRAFLQEQLPGYMVPGAIAAMEEFPLNANQKVDYRALPAPESGLDPEAEYVAPRSDTEGKVALLFAELLGLEQVGANGHFFDLGGHSLLAARLVSRIRDAFAAELPLRSVFEHPTVAGLAKLVTGEEPGITAVQMPPLVQAERGGAIPLSYAQQRLWFLDQLTPGSSAYNIPAALKLHGVLNADAVRQSFQEIVRRHESLRTTFQEDGEQVIQVIAPDAAFDVQQIDLSTHPEREAELRRLADADAAAPFNLQQGPLLRATLVRLGDEEHALLVNMHHIISDGWSMGVLIREFAALYGAFSERLPSPLGDLPVQFADYAIWQRGWMQGDVLREQLDYWKTKLSGELPVLELPTDRSAEPNQAQSAKEVVLLSENLTRQLKKLSLEEGASPFMTLLAAFKLLLARLSGQDDIIVGTPIAGRGLVETEGLIGMLLNTLALRTDLSGAPTFRDLLGRVRETALEAFARQEVPFEKIVEEIQPDRNLDRNPVFDVMINFINTPDSELTLPGLTISGMDGDRDPASKFLMTLYISEVNDQFHLNLVYLAEQFSPARMGTFMEQFQTLLEQVADNADCEITAYPLLTPAVRAILPDPSLPIDESSYPLVGELFAKWAACAPEQPAVVQGEQVWTYQELHDWAGELARLLAASGVQRGDAVAIIGTRSFGVVAAMLGVLNSGGVLVPVDAQLPYDRQQVMVEQSQAKYLLAVGDAVHAADWAAFDIMYIDGSTGRTFEKSVPADTVLPQLSPNDPAYIFFTSGTTGMPKGVLGTHQGLSHFLNWQREQFAVGPQDRIAHLTNLSFDVVLRDIFLPLTSGATLCLPDATDDWSADAILPWLEREGISILHTVPSLASTWLSDLPQGVSLRALRLLFPAGEPLTDVFVQKWRAEFPASGQIVNLYGPTETTLAKCFYVVPQELQAGIQPVGQALPQTQALVLSAAGQLAGIGEGGEIVLRTPFRTLGYLNAPEEHKSFKQNPFRPHDRDDLLYFTGDKGRYRQDGSLEILGRADDQVKVRGVRVHLQEVAATLLRHDAVDACTVLDWKNQAGQVELAAYIVQKPGGQATEMDLRTYLQSRLLAAMVPGTFVFLDELPRLANGKVNRKALPEPKRTSGSEVGFAAPRNPIEEKVAGFFAEVLKVERVGIHDNFFSLGGHSLIAAQLVSRIRRGLQVELPLRMLFERPTVAALAEGIVQQQGSVRPAPPLVATTGRRSAMSPASYAQQRLWFLDQLTPGSNAYNMPIALMLHGELNVDAATRSFNELARRHESLRTTLRVVDEQVMQVVAPHEEMNVQFYDLSEREDRSEQLRVLAEEDALRPFDLAQGPLLRTTLVRMAAQEHALLINMHHIISDAWSSSVLTREFLALYAAFSQGMPSPLPELPLQFADFSNWQREWLQGDTLAEQLSYWKTKLGGDLPVLELPMDREAEAKQSARSGHCTVLLSETLTAEVKALSLQEQATPYMTLLTAFKTLLARLSGQEDIIVGTPVANRGMVETEGMIGLFLNSVAMRTDLSGAPTFRELLGRVRETTLEAYACQEVPFEKIVQEIQPDRNLHRNPVFDIMINFVNTPSTRDLSIPGLTIAAVQQEEDPASKFLMTLYITEQDERLLLRLVYQAERFSEERMDVFMQQFEFLLQQALADADCAIGAYSLRTDETRQHLPDLSISLETLQYPFVRELFETWASDTPDQTAVAQGEQQWSYADLRERAHELARELAANGVRRGEAVAVAGSRSYGLVVSMLAVLFSGGVLVPVDRHLPLARQQLMVEQSNAQHLLLISGEEMPNDWHSVFRNFDIVKVDPQTGSSSDRSGSVGTTLPELSPDDPAYIFFTSGTTGLPKGVLGTHKGLNHFLDWQRKTFDIGPSDRVAQLIHLSFDAVLRDVFLPLTSGATLCLPDELDDLGGDVILPWLEQTGVTVLHTVPSVAQAWAADHPDGITLRSLRHLFLAGEPLTDVLVRRLRNAFPELGEIINLYGPTETTMVKCFYVVPEQPVAGIQPAGVAFPQTQALVWNANGQLAGIGESGEIVLRTPFRTLGYINAPEENKQFQPNPFRPHDTSDLLYFTGDKGRYRPDGSLEILGRMDDQVKVRGVRVQLQEVAATLLRHDAVDACAVIDWKDESGQTELAAYSVLKTGQDATAVDLRAHLGRYLPAAVVPGIYLFLDELPRLANGKINRKALPKPERGRGNEDSFLAPRNEVEEKLAGIFCEVLKLDGVGVHDNFFTLGGHSLKATQVVSRIRQRFAAELPLSSLFERPTVAALAAEMERYQQGQAPGAQTGKPIAPAPRDAATRLPLSFAQQRLWFLDQLDPGSIAYNIPYAVRISGALDTAALERTIDEIVARHEVLRTNFHTAAGQPVQVIAAERAQALLHLDLQHMPAAERDAQIDELAAREVNTPFDLATDALLRAVLIKLGQAEHVLLLTFHHIIADGWSFGVFGRELTAIYTAFQKGLPSPFAELPIQYADFAVWQREHLQGASKEALLAYWKQQFTGDIPVLDLPADRPRPAVQRFDGDMVSFQLPGSLRDALLDLSQREGATLYMTLLAAFNTLLSRYSGQEDIVLGAPVAARNRAEIEPLIGFFVNTLALRTDLSGNPSFRSLLQRVRATALGAFAHQDLPLEMLIDELGMKRDLSRSPLFQVAFLLQNTPEAESLQSDLTLTPLESNRIASKFELTLMVTESGQGLTGKFEYRTDLFDRTTIERMAAHFSQLLAVITENPDTAIAALPLMTPQEEQMILQEWNSTMGNYPEYTFLHSLFEEQAERTPDDLAVRFNEQTLTYRELNEKANQLAHRLQKQGLQEEQLVAILMDRSPELIIAILGVQKAGGAYVPLDPSVPAERLRYMLSDSGASLLLTQERHLTALPEHRAEVIAVDAEWSKIAGESRENLYLDLAPLQLAYVIYTSGSTGRPKGVLLHHYGACHAVSHHAELRQIGTGRRMLQFASPSFDASVMEIFTALTSGATLVLATQEQLMPGAGLSELIRERGITDVTLTPSVLALLPEHDLPSLQTVVSAGEVCPAELAARWIKPGRTFINAYGPTEATIEATVSVNPDASRTPDIGRPIANCDVYILDRHLQPVPVGVPGELHIGGPGVARGYHNRPDLTETAFIPHPYHIDPEERLYKSGDLARWLPDGRIEYLGRLDHQVKIRGFRVETGEIEAALTRHPQVEKAVVVPHTDKRGQKRLAAYYVGTGGTEVTPQELRTTLQQSLPDYMVPSCFLQLDILPLNASGKVDRSALPEPDANSLGGREYLPPQTATEQTLALLWQELLGREQISCDDNFFEIGGHSLLATQVASRVRETFRVELPLRALFEAPTLETLAVRIDHMQPGVAAGPELSAFTGASTEVAPLSFAQQRLWFIDQLEPGSSAYNIANLLRLDGPLDLEALQQSLAELVNRHESLRTVFTSRDGEPEQRVLEELQLPLLITDLQSRADEAAHALQAAHAEAQRPFDLEHGPLVRLHVYKLGEKEHLLLLLMHHIISDGWSMSVFIRELAALYDAIRQGRPSPLAKLPIQYAGYSRWQRQLFAGEAMQQQLGYWKNQLGGELPVLELPTDRPRPVAATANAAKCAFALPSPLTDALRELSRQQGATLYMTLLAAFQTLLSRYSGQQDIVVGSPIAGRNRKEIEGLIGFFINTLVLRTDLSGNPGFAELLQRVKHTTLDAYANQDVPFEMLVAELQPDRELGRTPLFQALFVLQNTPSAGMELPGLTLTGVPLENSTAKFDLSLMMAETEAGLQGSFEYNTDLWDTATIERMAGHFTTLLEGLTNDPAQPVGILPMLTAAEADQLLIEWNETETDYPRDLTVHELVEQFAAMTPDAAALSFEKVTLSYRELNEQANRLARRLQKLGVERGGLVGISMERSTELIVAMLAILKAGAAFVPFDVTYPQDRLLYMFEDTQVGVLLTQERLSGQLPQHGAVSIYVDTDVTLAEESGDNLAAAVSKDDAAYVMYTSGSTGRPKGVVVPHRGIVRLVREVGYTEFTADDIFLQFSPIAFDVSVFEIWGALLNGGKLAIFPPHQATLADLGAVIEQHGVTVLWITTGLFHSMVEHHPEGLRNLRQVLTGGDVLSVPHAQKAFTHFDGRLFNAYGPTENTTFTTCYEVTDPSRIGTSVPIGAPVANTTVYVLDRNGQPVPIGVPGELYTGGDGLALGYLKRPELTSEKFVANPFGDGKLYRTGDAVRWMPNGELEFIGRIDNQVKIRGFRVEIGEIEAALAQHPSVRDTVVVVRVEAGDKRLAAYVTAEGDAELSAAELAGYLKQTLPDHMIPAAFVLLDELPLNPNGKVDRKALAARAITFERLEAYAAPQDRFELELVQIWSGMLGHGEFGVTDSFFSVGGHSLLAVRLVAQIEKKFGHKLPLSVFFREGTIRSLAARLRQGGQELPATPLVTIQPGLPDAAVQPLFLIHPVGGSAFAYFDLARALGAEQPVYGLQARGLDDLGAPLATMEEMAAEYIAAIRTVQQTGPYRLGGWSIGGAIAYETARQLRALGEAVELLALIDTRAPLAAYQREMDSRDLLLAFARDLAGQHGLDLERLPQIDLSPSEESLSALLDLAHQHQVLSSDLELQDLKRLLSVFSSNYLAFNRYVPERSAEHLLLIQADNAESGEYGWSELADEVEIHRIGGNHFTMLQAPHVQELGRILQRKLLTIKTT</sequence>
<keyword evidence="5" id="KW-0045">Antibiotic biosynthesis</keyword>
<dbReference type="InterPro" id="IPR036736">
    <property type="entry name" value="ACP-like_sf"/>
</dbReference>
<evidence type="ECO:0000313" key="8">
    <source>
        <dbReference type="EMBL" id="ARU62658.1"/>
    </source>
</evidence>
<evidence type="ECO:0000256" key="4">
    <source>
        <dbReference type="ARBA" id="ARBA00022553"/>
    </source>
</evidence>
<dbReference type="GO" id="GO:0005829">
    <property type="term" value="C:cytosol"/>
    <property type="evidence" value="ECO:0007669"/>
    <property type="project" value="TreeGrafter"/>
</dbReference>
<dbReference type="SUPFAM" id="SSF52777">
    <property type="entry name" value="CoA-dependent acyltransferases"/>
    <property type="match status" value="10"/>
</dbReference>
<dbReference type="InterPro" id="IPR023213">
    <property type="entry name" value="CAT-like_dom_sf"/>
</dbReference>
<dbReference type="EMBL" id="CP021434">
    <property type="protein sequence ID" value="ARU62658.1"/>
    <property type="molecule type" value="Genomic_DNA"/>
</dbReference>
<organism evidence="8 9">
    <name type="scientific">Tumebacillus avium</name>
    <dbReference type="NCBI Taxonomy" id="1903704"/>
    <lineage>
        <taxon>Bacteria</taxon>
        <taxon>Bacillati</taxon>
        <taxon>Bacillota</taxon>
        <taxon>Bacilli</taxon>
        <taxon>Bacillales</taxon>
        <taxon>Alicyclobacillaceae</taxon>
        <taxon>Tumebacillus</taxon>
    </lineage>
</organism>
<protein>
    <recommendedName>
        <fullName evidence="7">Carrier domain-containing protein</fullName>
    </recommendedName>
</protein>
<dbReference type="SUPFAM" id="SSF56801">
    <property type="entry name" value="Acetyl-CoA synthetase-like"/>
    <property type="match status" value="5"/>
</dbReference>
<evidence type="ECO:0000256" key="2">
    <source>
        <dbReference type="ARBA" id="ARBA00006432"/>
    </source>
</evidence>
<dbReference type="GO" id="GO:0008610">
    <property type="term" value="P:lipid biosynthetic process"/>
    <property type="evidence" value="ECO:0007669"/>
    <property type="project" value="UniProtKB-ARBA"/>
</dbReference>
<dbReference type="FunFam" id="3.30.559.10:FF:000012">
    <property type="entry name" value="Non-ribosomal peptide synthetase"/>
    <property type="match status" value="5"/>
</dbReference>
<comment type="similarity">
    <text evidence="2">Belongs to the ATP-dependent AMP-binding enzyme family.</text>
</comment>
<evidence type="ECO:0000256" key="5">
    <source>
        <dbReference type="ARBA" id="ARBA00023194"/>
    </source>
</evidence>
<feature type="coiled-coil region" evidence="6">
    <location>
        <begin position="4745"/>
        <end position="4772"/>
    </location>
</feature>
<dbReference type="Pfam" id="PF00550">
    <property type="entry name" value="PP-binding"/>
    <property type="match status" value="5"/>
</dbReference>
<dbReference type="NCBIfam" id="NF003417">
    <property type="entry name" value="PRK04813.1"/>
    <property type="match status" value="5"/>
</dbReference>
<dbReference type="InterPro" id="IPR001031">
    <property type="entry name" value="Thioesterase"/>
</dbReference>
<dbReference type="Gene3D" id="3.40.50.980">
    <property type="match status" value="6"/>
</dbReference>
<evidence type="ECO:0000259" key="7">
    <source>
        <dbReference type="PROSITE" id="PS50075"/>
    </source>
</evidence>
<dbReference type="Gene3D" id="1.10.1200.10">
    <property type="entry name" value="ACP-like"/>
    <property type="match status" value="5"/>
</dbReference>
<feature type="domain" description="Carrier" evidence="7">
    <location>
        <begin position="3114"/>
        <end position="3189"/>
    </location>
</feature>
<dbReference type="PROSITE" id="PS00012">
    <property type="entry name" value="PHOSPHOPANTETHEINE"/>
    <property type="match status" value="5"/>
</dbReference>
<dbReference type="InterPro" id="IPR006162">
    <property type="entry name" value="Ppantetheine_attach_site"/>
</dbReference>
<accession>A0A1Y0IPZ4</accession>
<dbReference type="PANTHER" id="PTHR45527">
    <property type="entry name" value="NONRIBOSOMAL PEPTIDE SYNTHETASE"/>
    <property type="match status" value="1"/>
</dbReference>
<dbReference type="OrthoDB" id="9765680at2"/>
<dbReference type="InterPro" id="IPR000873">
    <property type="entry name" value="AMP-dep_synth/lig_dom"/>
</dbReference>
<feature type="domain" description="Carrier" evidence="7">
    <location>
        <begin position="5226"/>
        <end position="5301"/>
    </location>
</feature>
<gene>
    <name evidence="8" type="ORF">CBW65_18020</name>
</gene>
<dbReference type="InterPro" id="IPR010071">
    <property type="entry name" value="AA_adenyl_dom"/>
</dbReference>
<dbReference type="InterPro" id="IPR020806">
    <property type="entry name" value="PKS_PP-bd"/>
</dbReference>
<reference evidence="9" key="1">
    <citation type="submission" date="2017-05" db="EMBL/GenBank/DDBJ databases">
        <authorList>
            <person name="Sung H."/>
        </authorList>
    </citation>
    <scope>NUCLEOTIDE SEQUENCE [LARGE SCALE GENOMIC DNA]</scope>
    <source>
        <strain evidence="9">AR23208</strain>
    </source>
</reference>
<dbReference type="InterPro" id="IPR045851">
    <property type="entry name" value="AMP-bd_C_sf"/>
</dbReference>
<dbReference type="InterPro" id="IPR020802">
    <property type="entry name" value="TesA-like"/>
</dbReference>
<dbReference type="Gene3D" id="3.30.300.30">
    <property type="match status" value="5"/>
</dbReference>
<dbReference type="InterPro" id="IPR025110">
    <property type="entry name" value="AMP-bd_C"/>
</dbReference>
<dbReference type="GO" id="GO:0043041">
    <property type="term" value="P:amino acid activation for nonribosomal peptide biosynthetic process"/>
    <property type="evidence" value="ECO:0007669"/>
    <property type="project" value="TreeGrafter"/>
</dbReference>
<dbReference type="GO" id="GO:0072330">
    <property type="term" value="P:monocarboxylic acid biosynthetic process"/>
    <property type="evidence" value="ECO:0007669"/>
    <property type="project" value="UniProtKB-ARBA"/>
</dbReference>
<dbReference type="FunFam" id="1.10.1200.10:FF:000016">
    <property type="entry name" value="Non-ribosomal peptide synthase"/>
    <property type="match status" value="1"/>
</dbReference>
<dbReference type="Gene3D" id="2.30.38.10">
    <property type="entry name" value="Luciferase, Domain 3"/>
    <property type="match status" value="3"/>
</dbReference>
<dbReference type="InterPro" id="IPR009081">
    <property type="entry name" value="PP-bd_ACP"/>
</dbReference>
<keyword evidence="3" id="KW-0596">Phosphopantetheine</keyword>
<feature type="domain" description="Carrier" evidence="7">
    <location>
        <begin position="2045"/>
        <end position="2120"/>
    </location>
</feature>
<keyword evidence="4" id="KW-0597">Phosphoprotein</keyword>
<dbReference type="InterPro" id="IPR029058">
    <property type="entry name" value="AB_hydrolase_fold"/>
</dbReference>
<feature type="coiled-coil region" evidence="6">
    <location>
        <begin position="4304"/>
        <end position="4366"/>
    </location>
</feature>
<dbReference type="FunFam" id="2.30.38.10:FF:000001">
    <property type="entry name" value="Non-ribosomal peptide synthetase PvdI"/>
    <property type="match status" value="3"/>
</dbReference>
<dbReference type="Pfam" id="PF00668">
    <property type="entry name" value="Condensation"/>
    <property type="match status" value="5"/>
</dbReference>
<dbReference type="CDD" id="cd19531">
    <property type="entry name" value="LCL_NRPS-like"/>
    <property type="match status" value="5"/>
</dbReference>
<dbReference type="FunFam" id="3.30.559.30:FF:000001">
    <property type="entry name" value="Non-ribosomal peptide synthetase"/>
    <property type="match status" value="2"/>
</dbReference>
<dbReference type="SMART" id="SM00823">
    <property type="entry name" value="PKS_PP"/>
    <property type="match status" value="5"/>
</dbReference>
<dbReference type="GO" id="GO:0044550">
    <property type="term" value="P:secondary metabolite biosynthetic process"/>
    <property type="evidence" value="ECO:0007669"/>
    <property type="project" value="UniProtKB-ARBA"/>
</dbReference>
<dbReference type="FunFam" id="3.40.50.980:FF:000001">
    <property type="entry name" value="Non-ribosomal peptide synthetase"/>
    <property type="match status" value="3"/>
</dbReference>
<dbReference type="PROSITE" id="PS50075">
    <property type="entry name" value="CARRIER"/>
    <property type="match status" value="5"/>
</dbReference>
<feature type="domain" description="Carrier" evidence="7">
    <location>
        <begin position="982"/>
        <end position="1057"/>
    </location>
</feature>
<dbReference type="SUPFAM" id="SSF53474">
    <property type="entry name" value="alpha/beta-Hydrolases"/>
    <property type="match status" value="1"/>
</dbReference>